<dbReference type="SUPFAM" id="SSF48317">
    <property type="entry name" value="Acid phosphatase/Vanadium-dependent haloperoxidase"/>
    <property type="match status" value="1"/>
</dbReference>
<feature type="transmembrane region" description="Helical" evidence="1">
    <location>
        <begin position="210"/>
        <end position="228"/>
    </location>
</feature>
<dbReference type="EMBL" id="CP019236">
    <property type="protein sequence ID" value="APW40231.1"/>
    <property type="molecule type" value="Genomic_DNA"/>
</dbReference>
<reference evidence="3 4" key="1">
    <citation type="submission" date="2017-01" db="EMBL/GenBank/DDBJ databases">
        <authorList>
            <person name="Mah S.A."/>
            <person name="Swanson W.J."/>
            <person name="Moy G.W."/>
            <person name="Vacquier V.D."/>
        </authorList>
    </citation>
    <scope>NUCLEOTIDE SEQUENCE [LARGE SCALE GENOMIC DNA]</scope>
    <source>
        <strain evidence="3 4">DCY110</strain>
    </source>
</reference>
<evidence type="ECO:0000313" key="3">
    <source>
        <dbReference type="EMBL" id="APW40231.1"/>
    </source>
</evidence>
<dbReference type="KEGG" id="rhy:RD110_26025"/>
<feature type="transmembrane region" description="Helical" evidence="1">
    <location>
        <begin position="181"/>
        <end position="198"/>
    </location>
</feature>
<dbReference type="AlphaFoldDB" id="A0A1P8K2S7"/>
<dbReference type="OrthoDB" id="7348799at2"/>
<evidence type="ECO:0000256" key="1">
    <source>
        <dbReference type="SAM" id="Phobius"/>
    </source>
</evidence>
<keyword evidence="1" id="KW-0472">Membrane</keyword>
<evidence type="ECO:0000259" key="2">
    <source>
        <dbReference type="Pfam" id="PF01569"/>
    </source>
</evidence>
<keyword evidence="4" id="KW-1185">Reference proteome</keyword>
<dbReference type="STRING" id="1842727.RD110_26025"/>
<dbReference type="Proteomes" id="UP000186609">
    <property type="component" value="Chromosome"/>
</dbReference>
<evidence type="ECO:0000313" key="4">
    <source>
        <dbReference type="Proteomes" id="UP000186609"/>
    </source>
</evidence>
<feature type="domain" description="Phosphatidic acid phosphatase type 2/haloperoxidase" evidence="2">
    <location>
        <begin position="106"/>
        <end position="228"/>
    </location>
</feature>
<feature type="transmembrane region" description="Helical" evidence="1">
    <location>
        <begin position="73"/>
        <end position="89"/>
    </location>
</feature>
<keyword evidence="1" id="KW-1133">Transmembrane helix</keyword>
<dbReference type="RefSeq" id="WP_076203747.1">
    <property type="nucleotide sequence ID" value="NZ_CP019236.1"/>
</dbReference>
<dbReference type="InterPro" id="IPR036938">
    <property type="entry name" value="PAP2/HPO_sf"/>
</dbReference>
<dbReference type="CDD" id="cd03396">
    <property type="entry name" value="PAP2_like_6"/>
    <property type="match status" value="1"/>
</dbReference>
<feature type="transmembrane region" description="Helical" evidence="1">
    <location>
        <begin position="101"/>
        <end position="119"/>
    </location>
</feature>
<dbReference type="Pfam" id="PF01569">
    <property type="entry name" value="PAP2"/>
    <property type="match status" value="1"/>
</dbReference>
<protein>
    <recommendedName>
        <fullName evidence="2">Phosphatidic acid phosphatase type 2/haloperoxidase domain-containing protein</fullName>
    </recommendedName>
</protein>
<proteinExistence type="predicted"/>
<accession>A0A1P8K2S7</accession>
<organism evidence="3 4">
    <name type="scientific">Rhodoferax koreensis</name>
    <dbReference type="NCBI Taxonomy" id="1842727"/>
    <lineage>
        <taxon>Bacteria</taxon>
        <taxon>Pseudomonadati</taxon>
        <taxon>Pseudomonadota</taxon>
        <taxon>Betaproteobacteria</taxon>
        <taxon>Burkholderiales</taxon>
        <taxon>Comamonadaceae</taxon>
        <taxon>Rhodoferax</taxon>
    </lineage>
</organism>
<name>A0A1P8K2S7_9BURK</name>
<keyword evidence="1" id="KW-0812">Transmembrane</keyword>
<gene>
    <name evidence="3" type="ORF">RD110_26025</name>
</gene>
<sequence>MLLNAPNPPLAPPLPAPRSHFWRVTLVGLLLLLAWDASGLDLPLARWFGTAEGFPWRENWFVVKVLHDSAQRLGWIWLAVMTLAVFWPVGFMRRLSRVERAGMVGGTLVALLAIIWLKLASHTSCPWDLSEFGGTATYVSHWNWSLRDGGGGHCFPGGHASTGFALVTGYFGLREQAPRAARLWLLAALATGFGLGLVQQMRGAHFTSHTLWTAWICWTVAGLAHAALRRWLAQSPAAATVS</sequence>
<dbReference type="InterPro" id="IPR000326">
    <property type="entry name" value="PAP2/HPO"/>
</dbReference>